<accession>A0A326RJK0</accession>
<dbReference type="EMBL" id="QKTX01000019">
    <property type="protein sequence ID" value="PZV77607.1"/>
    <property type="molecule type" value="Genomic_DNA"/>
</dbReference>
<dbReference type="Proteomes" id="UP000248917">
    <property type="component" value="Unassembled WGS sequence"/>
</dbReference>
<reference evidence="2 3" key="1">
    <citation type="submission" date="2018-06" db="EMBL/GenBank/DDBJ databases">
        <title>Genomic Encyclopedia of Archaeal and Bacterial Type Strains, Phase II (KMG-II): from individual species to whole genera.</title>
        <authorList>
            <person name="Goeker M."/>
        </authorList>
    </citation>
    <scope>NUCLEOTIDE SEQUENCE [LARGE SCALE GENOMIC DNA]</scope>
    <source>
        <strain evidence="2 3">T4</strain>
    </source>
</reference>
<evidence type="ECO:0000313" key="2">
    <source>
        <dbReference type="EMBL" id="PZV77607.1"/>
    </source>
</evidence>
<keyword evidence="1" id="KW-0472">Membrane</keyword>
<comment type="caution">
    <text evidence="2">The sequence shown here is derived from an EMBL/GenBank/DDBJ whole genome shotgun (WGS) entry which is preliminary data.</text>
</comment>
<dbReference type="AlphaFoldDB" id="A0A326RJK0"/>
<sequence length="134" mass="15419">MKFPALFKTSSPQRFDIKPRYYDPVKEEIEQRTSRIKKELEEEGLLSGEDGHNPKGYGASIRGSFSSYRGIKQRDTSLFNSTAMIRTVLFFGMITAAFGYIYIGPVIFTYLIYFAVIVGAVYFFLRLKKKGRNE</sequence>
<dbReference type="OrthoDB" id="1494520at2"/>
<gene>
    <name evidence="2" type="ORF">CLV31_11919</name>
</gene>
<proteinExistence type="predicted"/>
<protein>
    <submittedName>
        <fullName evidence="2">Uncharacterized protein</fullName>
    </submittedName>
</protein>
<organism evidence="2 3">
    <name type="scientific">Algoriphagus aquaeductus</name>
    <dbReference type="NCBI Taxonomy" id="475299"/>
    <lineage>
        <taxon>Bacteria</taxon>
        <taxon>Pseudomonadati</taxon>
        <taxon>Bacteroidota</taxon>
        <taxon>Cytophagia</taxon>
        <taxon>Cytophagales</taxon>
        <taxon>Cyclobacteriaceae</taxon>
        <taxon>Algoriphagus</taxon>
    </lineage>
</organism>
<dbReference type="RefSeq" id="WP_111394702.1">
    <property type="nucleotide sequence ID" value="NZ_QKTX01000019.1"/>
</dbReference>
<feature type="transmembrane region" description="Helical" evidence="1">
    <location>
        <begin position="78"/>
        <end position="101"/>
    </location>
</feature>
<keyword evidence="1" id="KW-0812">Transmembrane</keyword>
<evidence type="ECO:0000256" key="1">
    <source>
        <dbReference type="SAM" id="Phobius"/>
    </source>
</evidence>
<name>A0A326RJK0_9BACT</name>
<keyword evidence="1" id="KW-1133">Transmembrane helix</keyword>
<evidence type="ECO:0000313" key="3">
    <source>
        <dbReference type="Proteomes" id="UP000248917"/>
    </source>
</evidence>
<keyword evidence="3" id="KW-1185">Reference proteome</keyword>
<feature type="transmembrane region" description="Helical" evidence="1">
    <location>
        <begin position="107"/>
        <end position="125"/>
    </location>
</feature>